<evidence type="ECO:0000256" key="2">
    <source>
        <dbReference type="SAM" id="MobiDB-lite"/>
    </source>
</evidence>
<dbReference type="Pfam" id="PF07501">
    <property type="entry name" value="G5"/>
    <property type="match status" value="1"/>
</dbReference>
<keyword evidence="5" id="KW-1185">Reference proteome</keyword>
<evidence type="ECO:0000313" key="4">
    <source>
        <dbReference type="EMBL" id="MFC5591152.1"/>
    </source>
</evidence>
<dbReference type="Pfam" id="PF04294">
    <property type="entry name" value="VanW"/>
    <property type="match status" value="1"/>
</dbReference>
<name>A0ABW0TNR9_9BACL</name>
<dbReference type="InterPro" id="IPR007391">
    <property type="entry name" value="Vancomycin_resist_VanW"/>
</dbReference>
<accession>A0ABW0TNR9</accession>
<feature type="region of interest" description="Disordered" evidence="2">
    <location>
        <begin position="380"/>
        <end position="434"/>
    </location>
</feature>
<organism evidence="4 5">
    <name type="scientific">Sporosarcina soli</name>
    <dbReference type="NCBI Taxonomy" id="334736"/>
    <lineage>
        <taxon>Bacteria</taxon>
        <taxon>Bacillati</taxon>
        <taxon>Bacillota</taxon>
        <taxon>Bacilli</taxon>
        <taxon>Bacillales</taxon>
        <taxon>Caryophanaceae</taxon>
        <taxon>Sporosarcina</taxon>
    </lineage>
</organism>
<dbReference type="RefSeq" id="WP_381438575.1">
    <property type="nucleotide sequence ID" value="NZ_JBHSNO010000015.1"/>
</dbReference>
<dbReference type="InterPro" id="IPR011098">
    <property type="entry name" value="G5_dom"/>
</dbReference>
<reference evidence="5" key="1">
    <citation type="journal article" date="2019" name="Int. J. Syst. Evol. Microbiol.">
        <title>The Global Catalogue of Microorganisms (GCM) 10K type strain sequencing project: providing services to taxonomists for standard genome sequencing and annotation.</title>
        <authorList>
            <consortium name="The Broad Institute Genomics Platform"/>
            <consortium name="The Broad Institute Genome Sequencing Center for Infectious Disease"/>
            <person name="Wu L."/>
            <person name="Ma J."/>
        </authorList>
    </citation>
    <scope>NUCLEOTIDE SEQUENCE [LARGE SCALE GENOMIC DNA]</scope>
    <source>
        <strain evidence="5">CGMCC 4.1434</strain>
    </source>
</reference>
<gene>
    <name evidence="4" type="ORF">ACFPRA_19920</name>
</gene>
<proteinExistence type="predicted"/>
<sequence length="434" mass="47874">MRNKGILNTFIAVLAATLFFYGISTFGALAFSQASTTVFGDQTYVGPYDISNQKEREALEKLTTGFSELQSAFSVNLAYQDAVVALPEELVRLDAEQTIERAKSGEENPIVAAVSIDGLRTVLTQQFAPVDVDEDSLYSIASGIERELGTGVMPLTVYITDYMAYPEWKEEEIASSTLSVQNPSRSLQQLIHELDGTEMVPFSSFSLLDRMQEEGGNPVADGELTILASTLYTLVLQTNFEVNERSIGNRLSPAVEPGFEAAINQSLGVNFSFTNPNKSAFTLHIKLTGNTIQTSLTGIPLLYEYTPYMTEKETYQPKAIRHFSAFMPTGKIRVEYEGKEGVEVSVSRLISYGGVELEDEWISSDFYAPQPRIELHALEKDEQQNSSNPSDGIENLEENGPSAESDQLEGAPDQQNDREPAEEVQYDKGGNIIN</sequence>
<feature type="domain" description="G5" evidence="3">
    <location>
        <begin position="310"/>
        <end position="373"/>
    </location>
</feature>
<evidence type="ECO:0000313" key="5">
    <source>
        <dbReference type="Proteomes" id="UP001596109"/>
    </source>
</evidence>
<dbReference type="EMBL" id="JBHSNO010000015">
    <property type="protein sequence ID" value="MFC5591152.1"/>
    <property type="molecule type" value="Genomic_DNA"/>
</dbReference>
<evidence type="ECO:0000256" key="1">
    <source>
        <dbReference type="ARBA" id="ARBA00022729"/>
    </source>
</evidence>
<protein>
    <submittedName>
        <fullName evidence="4">VanW family protein</fullName>
    </submittedName>
</protein>
<keyword evidence="1" id="KW-0732">Signal</keyword>
<evidence type="ECO:0000259" key="3">
    <source>
        <dbReference type="Pfam" id="PF07501"/>
    </source>
</evidence>
<dbReference type="Proteomes" id="UP001596109">
    <property type="component" value="Unassembled WGS sequence"/>
</dbReference>
<comment type="caution">
    <text evidence="4">The sequence shown here is derived from an EMBL/GenBank/DDBJ whole genome shotgun (WGS) entry which is preliminary data.</text>
</comment>